<dbReference type="Gene3D" id="3.30.1330.40">
    <property type="entry name" value="RutC-like"/>
    <property type="match status" value="1"/>
</dbReference>
<dbReference type="PANTHER" id="PTHR11803:SF39">
    <property type="entry name" value="2-IMINOBUTANOATE_2-IMINOPROPANOATE DEAMINASE"/>
    <property type="match status" value="1"/>
</dbReference>
<dbReference type="Pfam" id="PF01042">
    <property type="entry name" value="Ribonuc_L-PSP"/>
    <property type="match status" value="1"/>
</dbReference>
<evidence type="ECO:0000313" key="3">
    <source>
        <dbReference type="Proteomes" id="UP000538292"/>
    </source>
</evidence>
<reference evidence="2 3" key="1">
    <citation type="submission" date="2020-07" db="EMBL/GenBank/DDBJ databases">
        <title>Thermoactinomyces phylogeny.</title>
        <authorList>
            <person name="Dunlap C."/>
        </authorList>
    </citation>
    <scope>NUCLEOTIDE SEQUENCE [LARGE SCALE GENOMIC DNA]</scope>
    <source>
        <strain evidence="2 3">AMNI-1</strain>
    </source>
</reference>
<comment type="caution">
    <text evidence="2">The sequence shown here is derived from an EMBL/GenBank/DDBJ whole genome shotgun (WGS) entry which is preliminary data.</text>
</comment>
<name>A0A7W1XQF2_9BACL</name>
<dbReference type="FunFam" id="3.30.1330.40:FF:000001">
    <property type="entry name" value="L-PSP family endoribonuclease"/>
    <property type="match status" value="1"/>
</dbReference>
<keyword evidence="3" id="KW-1185">Reference proteome</keyword>
<dbReference type="InterPro" id="IPR006056">
    <property type="entry name" value="RidA"/>
</dbReference>
<dbReference type="CDD" id="cd00448">
    <property type="entry name" value="YjgF_YER057c_UK114_family"/>
    <property type="match status" value="1"/>
</dbReference>
<accession>A0A7W1XQF2</accession>
<evidence type="ECO:0000256" key="1">
    <source>
        <dbReference type="ARBA" id="ARBA00010552"/>
    </source>
</evidence>
<dbReference type="GO" id="GO:0019239">
    <property type="term" value="F:deaminase activity"/>
    <property type="evidence" value="ECO:0007669"/>
    <property type="project" value="TreeGrafter"/>
</dbReference>
<dbReference type="InterPro" id="IPR019897">
    <property type="entry name" value="RidA_CS"/>
</dbReference>
<dbReference type="NCBIfam" id="TIGR00004">
    <property type="entry name" value="Rid family detoxifying hydrolase"/>
    <property type="match status" value="1"/>
</dbReference>
<dbReference type="Proteomes" id="UP000538292">
    <property type="component" value="Unassembled WGS sequence"/>
</dbReference>
<comment type="similarity">
    <text evidence="1">Belongs to the RutC family.</text>
</comment>
<sequence>MKMFIKVQTKDAPQAIGPYSQAIEMGELVFISGQIPLTPGGELVDGGIEKQTHQVMKNVQGILHAAGSDLNHVVKTTIFLKDFDHFQQVNEIYGQYFSEHQPARSCVEVSRLPKEVLIEIEVIARKK</sequence>
<organism evidence="2 3">
    <name type="scientific">Thermoactinomyces mirandus</name>
    <dbReference type="NCBI Taxonomy" id="2756294"/>
    <lineage>
        <taxon>Bacteria</taxon>
        <taxon>Bacillati</taxon>
        <taxon>Bacillota</taxon>
        <taxon>Bacilli</taxon>
        <taxon>Bacillales</taxon>
        <taxon>Thermoactinomycetaceae</taxon>
        <taxon>Thermoactinomyces</taxon>
    </lineage>
</organism>
<proteinExistence type="inferred from homology"/>
<evidence type="ECO:0000313" key="2">
    <source>
        <dbReference type="EMBL" id="MBA4601245.1"/>
    </source>
</evidence>
<dbReference type="EMBL" id="JACEOL010000007">
    <property type="protein sequence ID" value="MBA4601245.1"/>
    <property type="molecule type" value="Genomic_DNA"/>
</dbReference>
<dbReference type="SUPFAM" id="SSF55298">
    <property type="entry name" value="YjgF-like"/>
    <property type="match status" value="1"/>
</dbReference>
<protein>
    <submittedName>
        <fullName evidence="2">RidA family protein</fullName>
    </submittedName>
</protein>
<dbReference type="PANTHER" id="PTHR11803">
    <property type="entry name" value="2-IMINOBUTANOATE/2-IMINOPROPANOATE DEAMINASE RIDA"/>
    <property type="match status" value="1"/>
</dbReference>
<dbReference type="PROSITE" id="PS01094">
    <property type="entry name" value="UPF0076"/>
    <property type="match status" value="1"/>
</dbReference>
<dbReference type="InterPro" id="IPR035959">
    <property type="entry name" value="RutC-like_sf"/>
</dbReference>
<gene>
    <name evidence="2" type="ORF">H2C83_02660</name>
</gene>
<dbReference type="InterPro" id="IPR006175">
    <property type="entry name" value="YjgF/YER057c/UK114"/>
</dbReference>
<dbReference type="AlphaFoldDB" id="A0A7W1XQF2"/>
<dbReference type="GO" id="GO:0005829">
    <property type="term" value="C:cytosol"/>
    <property type="evidence" value="ECO:0007669"/>
    <property type="project" value="TreeGrafter"/>
</dbReference>